<dbReference type="Proteomes" id="UP000269221">
    <property type="component" value="Unassembled WGS sequence"/>
</dbReference>
<protein>
    <submittedName>
        <fullName evidence="2">Uncharacterized protein</fullName>
    </submittedName>
</protein>
<organism evidence="2 3">
    <name type="scientific">Hirundo rustica rustica</name>
    <dbReference type="NCBI Taxonomy" id="333673"/>
    <lineage>
        <taxon>Eukaryota</taxon>
        <taxon>Metazoa</taxon>
        <taxon>Chordata</taxon>
        <taxon>Craniata</taxon>
        <taxon>Vertebrata</taxon>
        <taxon>Euteleostomi</taxon>
        <taxon>Archelosauria</taxon>
        <taxon>Archosauria</taxon>
        <taxon>Dinosauria</taxon>
        <taxon>Saurischia</taxon>
        <taxon>Theropoda</taxon>
        <taxon>Coelurosauria</taxon>
        <taxon>Aves</taxon>
        <taxon>Neognathae</taxon>
        <taxon>Neoaves</taxon>
        <taxon>Telluraves</taxon>
        <taxon>Australaves</taxon>
        <taxon>Passeriformes</taxon>
        <taxon>Sylvioidea</taxon>
        <taxon>Hirundinidae</taxon>
        <taxon>Hirundo</taxon>
    </lineage>
</organism>
<comment type="caution">
    <text evidence="2">The sequence shown here is derived from an EMBL/GenBank/DDBJ whole genome shotgun (WGS) entry which is preliminary data.</text>
</comment>
<dbReference type="AlphaFoldDB" id="A0A3M0KAR4"/>
<feature type="region of interest" description="Disordered" evidence="1">
    <location>
        <begin position="1"/>
        <end position="25"/>
    </location>
</feature>
<reference evidence="2 3" key="1">
    <citation type="submission" date="2018-07" db="EMBL/GenBank/DDBJ databases">
        <title>A high quality draft genome assembly of the barn swallow (H. rustica rustica).</title>
        <authorList>
            <person name="Formenti G."/>
            <person name="Chiara M."/>
            <person name="Poveda L."/>
            <person name="Francoijs K.-J."/>
            <person name="Bonisoli-Alquati A."/>
            <person name="Canova L."/>
            <person name="Gianfranceschi L."/>
            <person name="Horner D.S."/>
            <person name="Saino N."/>
        </authorList>
    </citation>
    <scope>NUCLEOTIDE SEQUENCE [LARGE SCALE GENOMIC DNA]</scope>
    <source>
        <strain evidence="2">Chelidonia</strain>
        <tissue evidence="2">Blood</tissue>
    </source>
</reference>
<evidence type="ECO:0000313" key="3">
    <source>
        <dbReference type="Proteomes" id="UP000269221"/>
    </source>
</evidence>
<sequence length="74" mass="8312">MSPLLPAPGADGIPQNPRKGEEQQGQLDVNLLSRPAGKRLTCHKPGIYIWVWSKVAFDILSGQNRRQYPKLAFR</sequence>
<evidence type="ECO:0000313" key="2">
    <source>
        <dbReference type="EMBL" id="RMC10222.1"/>
    </source>
</evidence>
<keyword evidence="3" id="KW-1185">Reference proteome</keyword>
<evidence type="ECO:0000256" key="1">
    <source>
        <dbReference type="SAM" id="MobiDB-lite"/>
    </source>
</evidence>
<accession>A0A3M0KAR4</accession>
<dbReference type="EMBL" id="QRBI01000112">
    <property type="protein sequence ID" value="RMC10222.1"/>
    <property type="molecule type" value="Genomic_DNA"/>
</dbReference>
<gene>
    <name evidence="2" type="ORF">DUI87_13023</name>
</gene>
<name>A0A3M0KAR4_HIRRU</name>
<proteinExistence type="predicted"/>